<proteinExistence type="predicted"/>
<organism evidence="1">
    <name type="scientific">freshwater metagenome</name>
    <dbReference type="NCBI Taxonomy" id="449393"/>
    <lineage>
        <taxon>unclassified sequences</taxon>
        <taxon>metagenomes</taxon>
        <taxon>ecological metagenomes</taxon>
    </lineage>
</organism>
<sequence>MKVLSMKPGEQSENDDEMDLINSEFESLVAGLNLDQSSPRTYLDELEDFARSENSEIYQPPVVRRGIHGTFTHILKSISRWWNKPNRNDGDGAVV</sequence>
<protein>
    <submittedName>
        <fullName evidence="1">Unannotated protein</fullName>
    </submittedName>
</protein>
<reference evidence="1" key="1">
    <citation type="submission" date="2020-05" db="EMBL/GenBank/DDBJ databases">
        <authorList>
            <person name="Chiriac C."/>
            <person name="Salcher M."/>
            <person name="Ghai R."/>
            <person name="Kavagutti S V."/>
        </authorList>
    </citation>
    <scope>NUCLEOTIDE SEQUENCE</scope>
</reference>
<dbReference type="EMBL" id="CAFBLZ010000011">
    <property type="protein sequence ID" value="CAB4882750.1"/>
    <property type="molecule type" value="Genomic_DNA"/>
</dbReference>
<evidence type="ECO:0000313" key="1">
    <source>
        <dbReference type="EMBL" id="CAB4882750.1"/>
    </source>
</evidence>
<dbReference type="AlphaFoldDB" id="A0A6J7ENF0"/>
<accession>A0A6J7ENF0</accession>
<gene>
    <name evidence="1" type="ORF">UFOPK3482_00254</name>
</gene>
<name>A0A6J7ENF0_9ZZZZ</name>